<evidence type="ECO:0000256" key="1">
    <source>
        <dbReference type="ARBA" id="ARBA00022801"/>
    </source>
</evidence>
<keyword evidence="3" id="KW-1185">Reference proteome</keyword>
<dbReference type="SMART" id="SM00855">
    <property type="entry name" value="PGAM"/>
    <property type="match status" value="1"/>
</dbReference>
<dbReference type="SUPFAM" id="SSF53254">
    <property type="entry name" value="Phosphoglycerate mutase-like"/>
    <property type="match status" value="1"/>
</dbReference>
<gene>
    <name evidence="2" type="ORF">N4261_24445</name>
</gene>
<proteinExistence type="predicted"/>
<dbReference type="Gene3D" id="3.40.50.1240">
    <property type="entry name" value="Phosphoglycerate mutase-like"/>
    <property type="match status" value="1"/>
</dbReference>
<dbReference type="InterPro" id="IPR051695">
    <property type="entry name" value="Phosphoglycerate_Mutase"/>
</dbReference>
<dbReference type="PANTHER" id="PTHR46517:SF1">
    <property type="entry name" value="FRUCTOSE-2,6-BISPHOSPHATASE TIGAR"/>
    <property type="match status" value="1"/>
</dbReference>
<evidence type="ECO:0000313" key="2">
    <source>
        <dbReference type="EMBL" id="UXH78067.1"/>
    </source>
</evidence>
<reference evidence="2" key="1">
    <citation type="submission" date="2022-10" db="EMBL/GenBank/DDBJ databases">
        <title>Characterization and whole genome sequencing of a new Roseateles species, isolated from fresh water.</title>
        <authorList>
            <person name="Guliayeva D.Y."/>
            <person name="Akhremchuk A.E."/>
            <person name="Sikolenko M.A."/>
            <person name="Valentovich L.N."/>
            <person name="Sidarenka A.V."/>
        </authorList>
    </citation>
    <scope>NUCLEOTIDE SEQUENCE</scope>
    <source>
        <strain evidence="2">BIM B-1768</strain>
    </source>
</reference>
<dbReference type="PANTHER" id="PTHR46517">
    <property type="entry name" value="FRUCTOSE-2,6-BISPHOSPHATASE TIGAR"/>
    <property type="match status" value="1"/>
</dbReference>
<evidence type="ECO:0000313" key="3">
    <source>
        <dbReference type="Proteomes" id="UP001064933"/>
    </source>
</evidence>
<dbReference type="RefSeq" id="WP_261757838.1">
    <property type="nucleotide sequence ID" value="NZ_CP104562.2"/>
</dbReference>
<dbReference type="EMBL" id="CP104562">
    <property type="protein sequence ID" value="UXH78067.1"/>
    <property type="molecule type" value="Genomic_DNA"/>
</dbReference>
<keyword evidence="1" id="KW-0378">Hydrolase</keyword>
<protein>
    <submittedName>
        <fullName evidence="2">Histidine phosphatase family protein</fullName>
    </submittedName>
</protein>
<dbReference type="InterPro" id="IPR029033">
    <property type="entry name" value="His_PPase_superfam"/>
</dbReference>
<name>A0ABY6AYS5_9BURK</name>
<dbReference type="InterPro" id="IPR013078">
    <property type="entry name" value="His_Pase_superF_clade-1"/>
</dbReference>
<dbReference type="Proteomes" id="UP001064933">
    <property type="component" value="Chromosome"/>
</dbReference>
<dbReference type="CDD" id="cd07067">
    <property type="entry name" value="HP_PGM_like"/>
    <property type="match status" value="1"/>
</dbReference>
<sequence length="240" mass="26163">MEPTLIIAVRHGETAWNREGRLQGHLNLPLNALGERQAQRLGEALADQTLHAVYASDLDRASVTARHLAAPHGLLVTTDARLRERSFGDYEGKRWVDIETEAPEAALRWRQRDPVFEPPGGESLTTFYARCVAAVTSLADAHPGQTIAIVAHGGVMDCLYRAATRIELQAPRSWVLGNASINRLLYSPQGFSLVGWNDDHHLQGLTLDDPGVPGFMPGAMVGREDAVSSHPARPQDTAKA</sequence>
<organism evidence="2 3">
    <name type="scientific">Roseateles amylovorans</name>
    <dbReference type="NCBI Taxonomy" id="2978473"/>
    <lineage>
        <taxon>Bacteria</taxon>
        <taxon>Pseudomonadati</taxon>
        <taxon>Pseudomonadota</taxon>
        <taxon>Betaproteobacteria</taxon>
        <taxon>Burkholderiales</taxon>
        <taxon>Sphaerotilaceae</taxon>
        <taxon>Roseateles</taxon>
    </lineage>
</organism>
<dbReference type="Pfam" id="PF00300">
    <property type="entry name" value="His_Phos_1"/>
    <property type="match status" value="1"/>
</dbReference>
<accession>A0ABY6AYS5</accession>